<organism evidence="3 4">
    <name type="scientific">Burkholderia vietnamiensis (strain G4 / LMG 22486)</name>
    <name type="common">Burkholderia cepacia (strain R1808)</name>
    <dbReference type="NCBI Taxonomy" id="269482"/>
    <lineage>
        <taxon>Bacteria</taxon>
        <taxon>Pseudomonadati</taxon>
        <taxon>Pseudomonadota</taxon>
        <taxon>Betaproteobacteria</taxon>
        <taxon>Burkholderiales</taxon>
        <taxon>Burkholderiaceae</taxon>
        <taxon>Burkholderia</taxon>
        <taxon>Burkholderia cepacia complex</taxon>
    </lineage>
</organism>
<dbReference type="NCBIfam" id="TIGR02913">
    <property type="entry name" value="HAF_rpt"/>
    <property type="match status" value="1"/>
</dbReference>
<feature type="compositionally biased region" description="Gly residues" evidence="1">
    <location>
        <begin position="427"/>
        <end position="444"/>
    </location>
</feature>
<dbReference type="SMART" id="SM00869">
    <property type="entry name" value="Autotransporter"/>
    <property type="match status" value="1"/>
</dbReference>
<protein>
    <submittedName>
        <fullName evidence="3">Autotransporter beta-domain protein</fullName>
    </submittedName>
</protein>
<dbReference type="GO" id="GO:0016740">
    <property type="term" value="F:transferase activity"/>
    <property type="evidence" value="ECO:0007669"/>
    <property type="project" value="InterPro"/>
</dbReference>
<name>A4JUD1_BURVG</name>
<accession>A4JUD1</accession>
<dbReference type="InterPro" id="IPR005546">
    <property type="entry name" value="Autotransporte_beta"/>
</dbReference>
<evidence type="ECO:0000313" key="3">
    <source>
        <dbReference type="EMBL" id="ABO59884.1"/>
    </source>
</evidence>
<dbReference type="InterPro" id="IPR014262">
    <property type="entry name" value="HAF_rpt"/>
</dbReference>
<dbReference type="InterPro" id="IPR001917">
    <property type="entry name" value="Aminotrans_II_pyridoxalP_BS"/>
</dbReference>
<dbReference type="Proteomes" id="UP000002287">
    <property type="component" value="Plasmid pBVIE01"/>
</dbReference>
<feature type="compositionally biased region" description="Pro residues" evidence="1">
    <location>
        <begin position="393"/>
        <end position="403"/>
    </location>
</feature>
<evidence type="ECO:0000313" key="4">
    <source>
        <dbReference type="Proteomes" id="UP000002287"/>
    </source>
</evidence>
<reference evidence="3 4" key="1">
    <citation type="submission" date="2007-03" db="EMBL/GenBank/DDBJ databases">
        <title>Complete sequence of plasmid pBVIE01 of Burkholderia vietnamiensis G4.</title>
        <authorList>
            <consortium name="US DOE Joint Genome Institute"/>
            <person name="Copeland A."/>
            <person name="Lucas S."/>
            <person name="Lapidus A."/>
            <person name="Barry K."/>
            <person name="Detter J.C."/>
            <person name="Glavina del Rio T."/>
            <person name="Hammon N."/>
            <person name="Israni S."/>
            <person name="Dalin E."/>
            <person name="Tice H."/>
            <person name="Pitluck S."/>
            <person name="Chain P."/>
            <person name="Malfatti S."/>
            <person name="Shin M."/>
            <person name="Vergez L."/>
            <person name="Schmutz J."/>
            <person name="Larimer F."/>
            <person name="Land M."/>
            <person name="Hauser L."/>
            <person name="Kyrpides N."/>
            <person name="Tiedje J."/>
            <person name="Richardson P."/>
        </authorList>
    </citation>
    <scope>NUCLEOTIDE SEQUENCE [LARGE SCALE GENOMIC DNA]</scope>
    <source>
        <strain evidence="4">G4 / LMG 22486</strain>
        <plasmid evidence="3 4">pBVIE01</plasmid>
    </source>
</reference>
<feature type="domain" description="Autotransporter" evidence="2">
    <location>
        <begin position="491"/>
        <end position="760"/>
    </location>
</feature>
<dbReference type="KEGG" id="bvi:Bcep1808_6998"/>
<dbReference type="Gene3D" id="2.40.128.130">
    <property type="entry name" value="Autotransporter beta-domain"/>
    <property type="match status" value="1"/>
</dbReference>
<dbReference type="SUPFAM" id="SSF103515">
    <property type="entry name" value="Autotransporter"/>
    <property type="match status" value="1"/>
</dbReference>
<keyword evidence="3" id="KW-0614">Plasmid</keyword>
<sequence length="760" mass="77208">MYHVDNELIPEEELMHRRNQPNFAPRLTVFGAAMYLALHAMSVNAAGVDVYAPSLGGTTMDYDSQMGGSSDGDTLVGTQKNTTTGITAAYRWTLLGGKQYLGALNGGANSTANAANADASVIVGSANDGVSTDTSAYRWDSTNGMVRLADLNGGNYSIAKGVSADGQVIVGDSADGAAAGAVSAVAWNVGAGTVRALGNLNGGTTSSANAVSADGNVAVGSALDGLTGNTDAVRWIGTAGAQSLGHLSGGNNSVATAVSSDGAAIAGYSDSSSGSQAFLYRDVTGMQGLGYLSGGTFSKAFGVSANGAVVVGDADTGGATTGFRWTYEKGMQALIDWLHDNDATYTLLPGNSLDHAYGVSGDGNTVFGVGTLNGRAQPFVARTYGAIAQPVIPSAPPTTPTTPPSGGTSGGSSGTTGGTTGANTGSTAGGTSSGGTTAAGGSGAGSHDAAQVGVIGLFDLGDSLHNASLYGQAMQSVVQGFLQGGMHCDTFDLRGICVSTGALYSHNAGEVSGSNWQGDFSIAYRFSPNWVAGFGYQGPSYKLEVGNDTVRSRADTFGAFVEYGNRLRQGAFARAAIAYQQGDATVNRSYLTGSGLDNSQGETAIGQRAVSTQAGYVFVVKNMAVMPYVGVDYLRTTIDGYTETTGQFPVRFNGRDEDNVYGTVGVNGHLNIAGKAIVSAGLKHVQRLNKNNDPVSGDVLGLGSFSINQDTTEHWNEVAVGVQFAGPAKASRVNIGYGHRFASGTSVARDIASVSFTMGF</sequence>
<dbReference type="EMBL" id="CP000617">
    <property type="protein sequence ID" value="ABO59884.1"/>
    <property type="molecule type" value="Genomic_DNA"/>
</dbReference>
<dbReference type="PROSITE" id="PS51208">
    <property type="entry name" value="AUTOTRANSPORTER"/>
    <property type="match status" value="1"/>
</dbReference>
<dbReference type="InterPro" id="IPR036709">
    <property type="entry name" value="Autotransporte_beta_dom_sf"/>
</dbReference>
<feature type="compositionally biased region" description="Gly residues" evidence="1">
    <location>
        <begin position="407"/>
        <end position="420"/>
    </location>
</feature>
<evidence type="ECO:0000259" key="2">
    <source>
        <dbReference type="PROSITE" id="PS51208"/>
    </source>
</evidence>
<evidence type="ECO:0000256" key="1">
    <source>
        <dbReference type="SAM" id="MobiDB-lite"/>
    </source>
</evidence>
<gene>
    <name evidence="3" type="ordered locus">Bcep1808_6998</name>
</gene>
<geneLocation type="plasmid" evidence="3 4">
    <name>pBVIE01</name>
</geneLocation>
<feature type="region of interest" description="Disordered" evidence="1">
    <location>
        <begin position="390"/>
        <end position="445"/>
    </location>
</feature>
<proteinExistence type="predicted"/>
<dbReference type="PROSITE" id="PS00599">
    <property type="entry name" value="AA_TRANSFER_CLASS_2"/>
    <property type="match status" value="1"/>
</dbReference>
<dbReference type="HOGENOM" id="CLU_025926_0_0_4"/>
<dbReference type="Pfam" id="PF03797">
    <property type="entry name" value="Autotransporter"/>
    <property type="match status" value="1"/>
</dbReference>
<dbReference type="AlphaFoldDB" id="A4JUD1"/>